<comment type="caution">
    <text evidence="2">The sequence shown here is derived from an EMBL/GenBank/DDBJ whole genome shotgun (WGS) entry which is preliminary data.</text>
</comment>
<evidence type="ECO:0000313" key="2">
    <source>
        <dbReference type="EMBL" id="KAH6870910.1"/>
    </source>
</evidence>
<evidence type="ECO:0000256" key="1">
    <source>
        <dbReference type="SAM" id="MobiDB-lite"/>
    </source>
</evidence>
<sequence>MESSTPTLPSPLTIMIPNSTSLTPSPVPTSSPPSSLSPASVQYDEPPDEFVQDRITYVKRAAIAKKGFRLGSFQY</sequence>
<dbReference type="Proteomes" id="UP000777438">
    <property type="component" value="Unassembled WGS sequence"/>
</dbReference>
<keyword evidence="3" id="KW-1185">Reference proteome</keyword>
<dbReference type="EMBL" id="JAGPYM010000063">
    <property type="protein sequence ID" value="KAH6870910.1"/>
    <property type="molecule type" value="Genomic_DNA"/>
</dbReference>
<organism evidence="2 3">
    <name type="scientific">Thelonectria olida</name>
    <dbReference type="NCBI Taxonomy" id="1576542"/>
    <lineage>
        <taxon>Eukaryota</taxon>
        <taxon>Fungi</taxon>
        <taxon>Dikarya</taxon>
        <taxon>Ascomycota</taxon>
        <taxon>Pezizomycotina</taxon>
        <taxon>Sordariomycetes</taxon>
        <taxon>Hypocreomycetidae</taxon>
        <taxon>Hypocreales</taxon>
        <taxon>Nectriaceae</taxon>
        <taxon>Thelonectria</taxon>
    </lineage>
</organism>
<reference evidence="2 3" key="1">
    <citation type="journal article" date="2021" name="Nat. Commun.">
        <title>Genetic determinants of endophytism in the Arabidopsis root mycobiome.</title>
        <authorList>
            <person name="Mesny F."/>
            <person name="Miyauchi S."/>
            <person name="Thiergart T."/>
            <person name="Pickel B."/>
            <person name="Atanasova L."/>
            <person name="Karlsson M."/>
            <person name="Huettel B."/>
            <person name="Barry K.W."/>
            <person name="Haridas S."/>
            <person name="Chen C."/>
            <person name="Bauer D."/>
            <person name="Andreopoulos W."/>
            <person name="Pangilinan J."/>
            <person name="LaButti K."/>
            <person name="Riley R."/>
            <person name="Lipzen A."/>
            <person name="Clum A."/>
            <person name="Drula E."/>
            <person name="Henrissat B."/>
            <person name="Kohler A."/>
            <person name="Grigoriev I.V."/>
            <person name="Martin F.M."/>
            <person name="Hacquard S."/>
        </authorList>
    </citation>
    <scope>NUCLEOTIDE SEQUENCE [LARGE SCALE GENOMIC DNA]</scope>
    <source>
        <strain evidence="2 3">MPI-CAGE-CH-0241</strain>
    </source>
</reference>
<feature type="region of interest" description="Disordered" evidence="1">
    <location>
        <begin position="1"/>
        <end position="45"/>
    </location>
</feature>
<proteinExistence type="predicted"/>
<dbReference type="AlphaFoldDB" id="A0A9P9AEM9"/>
<gene>
    <name evidence="2" type="ORF">B0T10DRAFT_279493</name>
</gene>
<dbReference type="OrthoDB" id="4748669at2759"/>
<evidence type="ECO:0000313" key="3">
    <source>
        <dbReference type="Proteomes" id="UP000777438"/>
    </source>
</evidence>
<feature type="compositionally biased region" description="Low complexity" evidence="1">
    <location>
        <begin position="32"/>
        <end position="41"/>
    </location>
</feature>
<protein>
    <submittedName>
        <fullName evidence="2">Uncharacterized protein</fullName>
    </submittedName>
</protein>
<accession>A0A9P9AEM9</accession>
<name>A0A9P9AEM9_9HYPO</name>